<dbReference type="GO" id="GO:0022857">
    <property type="term" value="F:transmembrane transporter activity"/>
    <property type="evidence" value="ECO:0007669"/>
    <property type="project" value="InterPro"/>
</dbReference>
<dbReference type="Gene3D" id="1.10.3470.10">
    <property type="entry name" value="ABC transporter involved in vitamin B12 uptake, BtuC"/>
    <property type="match status" value="1"/>
</dbReference>
<feature type="transmembrane region" description="Helical" evidence="8">
    <location>
        <begin position="197"/>
        <end position="218"/>
    </location>
</feature>
<feature type="transmembrane region" description="Helical" evidence="8">
    <location>
        <begin position="119"/>
        <end position="138"/>
    </location>
</feature>
<keyword evidence="4" id="KW-1003">Cell membrane</keyword>
<dbReference type="PANTHER" id="PTHR30472:SF70">
    <property type="entry name" value="MOLYBDATE IMPORT SYSTEM PERMEASE PROTEIN MOLB"/>
    <property type="match status" value="1"/>
</dbReference>
<dbReference type="AlphaFoldDB" id="A0A9D1F900"/>
<proteinExistence type="inferred from homology"/>
<keyword evidence="7 8" id="KW-0472">Membrane</keyword>
<dbReference type="PANTHER" id="PTHR30472">
    <property type="entry name" value="FERRIC ENTEROBACTIN TRANSPORT SYSTEM PERMEASE PROTEIN"/>
    <property type="match status" value="1"/>
</dbReference>
<evidence type="ECO:0000256" key="2">
    <source>
        <dbReference type="ARBA" id="ARBA00007935"/>
    </source>
</evidence>
<dbReference type="SUPFAM" id="SSF81345">
    <property type="entry name" value="ABC transporter involved in vitamin B12 uptake, BtuC"/>
    <property type="match status" value="1"/>
</dbReference>
<evidence type="ECO:0000256" key="3">
    <source>
        <dbReference type="ARBA" id="ARBA00022448"/>
    </source>
</evidence>
<dbReference type="InterPro" id="IPR000522">
    <property type="entry name" value="ABC_transptr_permease_BtuC"/>
</dbReference>
<dbReference type="CDD" id="cd06550">
    <property type="entry name" value="TM_ABC_iron-siderophores_like"/>
    <property type="match status" value="1"/>
</dbReference>
<feature type="transmembrane region" description="Helical" evidence="8">
    <location>
        <begin position="96"/>
        <end position="113"/>
    </location>
</feature>
<evidence type="ECO:0000313" key="9">
    <source>
        <dbReference type="EMBL" id="HIS63961.1"/>
    </source>
</evidence>
<comment type="similarity">
    <text evidence="2">Belongs to the binding-protein-dependent transport system permease family. FecCD subfamily.</text>
</comment>
<feature type="transmembrane region" description="Helical" evidence="8">
    <location>
        <begin position="66"/>
        <end position="84"/>
    </location>
</feature>
<dbReference type="FunFam" id="1.10.3470.10:FF:000001">
    <property type="entry name" value="Vitamin B12 ABC transporter permease BtuC"/>
    <property type="match status" value="1"/>
</dbReference>
<feature type="transmembrane region" description="Helical" evidence="8">
    <location>
        <begin position="304"/>
        <end position="328"/>
    </location>
</feature>
<dbReference type="InterPro" id="IPR037294">
    <property type="entry name" value="ABC_BtuC-like"/>
</dbReference>
<keyword evidence="5 8" id="KW-0812">Transmembrane</keyword>
<reference evidence="9" key="1">
    <citation type="submission" date="2020-10" db="EMBL/GenBank/DDBJ databases">
        <authorList>
            <person name="Gilroy R."/>
        </authorList>
    </citation>
    <scope>NUCLEOTIDE SEQUENCE</scope>
    <source>
        <strain evidence="9">ChiBcec16-1751</strain>
    </source>
</reference>
<evidence type="ECO:0000256" key="7">
    <source>
        <dbReference type="ARBA" id="ARBA00023136"/>
    </source>
</evidence>
<sequence length="336" mass="35831">MKRQTRVLIVLWAMLLALVFLSIALGRYGVGMVRSYKILTDPIFHWEPTWDANMVTSIWNLRLPRIFMACLVGACLSGAGAAYQGVFQNPMASPDVLGASSGAAMGAAIAILLGLTHNAITLVSFLCAIGTVAVVYAVGRRAPGSRILNLVLCGMVISSLCSAGTSYVKLVADPNNQLPAITYWLLGSLNGTTMDEVWRIAPVMALGMVPLVLLRWKINLLTLGEEEARALGVHPGRLRLLVVLCATLMTAASIAVSGMIGWVGLVMPHLCRRLVGNNFRALLPASMVAGALFLLLVDDLSRNLLAVEIPIGILTAVLGAPFFLVLLLRGGRDDAC</sequence>
<gene>
    <name evidence="9" type="ORF">IAA83_01145</name>
</gene>
<name>A0A9D1F900_9FIRM</name>
<evidence type="ECO:0000256" key="5">
    <source>
        <dbReference type="ARBA" id="ARBA00022692"/>
    </source>
</evidence>
<feature type="transmembrane region" description="Helical" evidence="8">
    <location>
        <begin position="238"/>
        <end position="267"/>
    </location>
</feature>
<dbReference type="Pfam" id="PF01032">
    <property type="entry name" value="FecCD"/>
    <property type="match status" value="1"/>
</dbReference>
<dbReference type="GO" id="GO:0005886">
    <property type="term" value="C:plasma membrane"/>
    <property type="evidence" value="ECO:0007669"/>
    <property type="project" value="UniProtKB-SubCell"/>
</dbReference>
<evidence type="ECO:0000256" key="4">
    <source>
        <dbReference type="ARBA" id="ARBA00022475"/>
    </source>
</evidence>
<keyword evidence="6 8" id="KW-1133">Transmembrane helix</keyword>
<dbReference type="Proteomes" id="UP000886741">
    <property type="component" value="Unassembled WGS sequence"/>
</dbReference>
<accession>A0A9D1F900</accession>
<evidence type="ECO:0000256" key="1">
    <source>
        <dbReference type="ARBA" id="ARBA00004651"/>
    </source>
</evidence>
<evidence type="ECO:0000256" key="6">
    <source>
        <dbReference type="ARBA" id="ARBA00022989"/>
    </source>
</evidence>
<protein>
    <submittedName>
        <fullName evidence="9">Iron ABC transporter permease</fullName>
    </submittedName>
</protein>
<feature type="transmembrane region" description="Helical" evidence="8">
    <location>
        <begin position="279"/>
        <end position="297"/>
    </location>
</feature>
<evidence type="ECO:0000313" key="10">
    <source>
        <dbReference type="Proteomes" id="UP000886741"/>
    </source>
</evidence>
<organism evidence="9 10">
    <name type="scientific">Candidatus Avoscillospira avistercoris</name>
    <dbReference type="NCBI Taxonomy" id="2840707"/>
    <lineage>
        <taxon>Bacteria</taxon>
        <taxon>Bacillati</taxon>
        <taxon>Bacillota</taxon>
        <taxon>Clostridia</taxon>
        <taxon>Eubacteriales</taxon>
        <taxon>Oscillospiraceae</taxon>
        <taxon>Oscillospiraceae incertae sedis</taxon>
        <taxon>Candidatus Avoscillospira</taxon>
    </lineage>
</organism>
<evidence type="ECO:0000256" key="8">
    <source>
        <dbReference type="SAM" id="Phobius"/>
    </source>
</evidence>
<comment type="subcellular location">
    <subcellularLocation>
        <location evidence="1">Cell membrane</location>
        <topology evidence="1">Multi-pass membrane protein</topology>
    </subcellularLocation>
</comment>
<dbReference type="GO" id="GO:0033214">
    <property type="term" value="P:siderophore-iron import into cell"/>
    <property type="evidence" value="ECO:0007669"/>
    <property type="project" value="TreeGrafter"/>
</dbReference>
<feature type="transmembrane region" description="Helical" evidence="8">
    <location>
        <begin position="147"/>
        <end position="168"/>
    </location>
</feature>
<reference evidence="9" key="2">
    <citation type="journal article" date="2021" name="PeerJ">
        <title>Extensive microbial diversity within the chicken gut microbiome revealed by metagenomics and culture.</title>
        <authorList>
            <person name="Gilroy R."/>
            <person name="Ravi A."/>
            <person name="Getino M."/>
            <person name="Pursley I."/>
            <person name="Horton D.L."/>
            <person name="Alikhan N.F."/>
            <person name="Baker D."/>
            <person name="Gharbi K."/>
            <person name="Hall N."/>
            <person name="Watson M."/>
            <person name="Adriaenssens E.M."/>
            <person name="Foster-Nyarko E."/>
            <person name="Jarju S."/>
            <person name="Secka A."/>
            <person name="Antonio M."/>
            <person name="Oren A."/>
            <person name="Chaudhuri R.R."/>
            <person name="La Ragione R."/>
            <person name="Hildebrand F."/>
            <person name="Pallen M.J."/>
        </authorList>
    </citation>
    <scope>NUCLEOTIDE SEQUENCE</scope>
    <source>
        <strain evidence="9">ChiBcec16-1751</strain>
    </source>
</reference>
<comment type="caution">
    <text evidence="9">The sequence shown here is derived from an EMBL/GenBank/DDBJ whole genome shotgun (WGS) entry which is preliminary data.</text>
</comment>
<dbReference type="EMBL" id="DVJJ01000020">
    <property type="protein sequence ID" value="HIS63961.1"/>
    <property type="molecule type" value="Genomic_DNA"/>
</dbReference>
<keyword evidence="3" id="KW-0813">Transport</keyword>